<feature type="region of interest" description="Disordered" evidence="7">
    <location>
        <begin position="782"/>
        <end position="829"/>
    </location>
</feature>
<dbReference type="RefSeq" id="WP_146181242.1">
    <property type="nucleotide sequence ID" value="NZ_QEEX01000001.1"/>
</dbReference>
<evidence type="ECO:0000313" key="10">
    <source>
        <dbReference type="EMBL" id="PWB96421.1"/>
    </source>
</evidence>
<reference evidence="11" key="1">
    <citation type="submission" date="2018-04" db="EMBL/GenBank/DDBJ databases">
        <authorList>
            <person name="Liu S."/>
            <person name="Wang Z."/>
            <person name="Li J."/>
        </authorList>
    </citation>
    <scope>NUCLEOTIDE SEQUENCE [LARGE SCALE GENOMIC DNA]</scope>
    <source>
        <strain evidence="11">S1194</strain>
    </source>
</reference>
<dbReference type="Pfam" id="PF13515">
    <property type="entry name" value="FUSC_2"/>
    <property type="match status" value="1"/>
</dbReference>
<dbReference type="SUPFAM" id="SSF81324">
    <property type="entry name" value="Voltage-gated potassium channels"/>
    <property type="match status" value="1"/>
</dbReference>
<organism evidence="10 11">
    <name type="scientific">Homoserinimonas hongtaonis</name>
    <dbReference type="NCBI Taxonomy" id="2079791"/>
    <lineage>
        <taxon>Bacteria</taxon>
        <taxon>Bacillati</taxon>
        <taxon>Actinomycetota</taxon>
        <taxon>Actinomycetes</taxon>
        <taxon>Micrococcales</taxon>
        <taxon>Microbacteriaceae</taxon>
        <taxon>Homoserinimonas</taxon>
    </lineage>
</organism>
<dbReference type="Proteomes" id="UP000244978">
    <property type="component" value="Unassembled WGS sequence"/>
</dbReference>
<comment type="similarity">
    <text evidence="6">Belongs to the YccS/YhfK family.</text>
</comment>
<dbReference type="AlphaFoldDB" id="A0A2U1SXQ9"/>
<feature type="transmembrane region" description="Helical" evidence="8">
    <location>
        <begin position="6"/>
        <end position="27"/>
    </location>
</feature>
<feature type="transmembrane region" description="Helical" evidence="8">
    <location>
        <begin position="459"/>
        <end position="477"/>
    </location>
</feature>
<evidence type="ECO:0000256" key="1">
    <source>
        <dbReference type="ARBA" id="ARBA00004651"/>
    </source>
</evidence>
<gene>
    <name evidence="10" type="ORF">DF220_00110</name>
</gene>
<dbReference type="EMBL" id="QEEX01000001">
    <property type="protein sequence ID" value="PWB96421.1"/>
    <property type="molecule type" value="Genomic_DNA"/>
</dbReference>
<feature type="transmembrane region" description="Helical" evidence="8">
    <location>
        <begin position="558"/>
        <end position="576"/>
    </location>
</feature>
<feature type="transmembrane region" description="Helical" evidence="8">
    <location>
        <begin position="959"/>
        <end position="981"/>
    </location>
</feature>
<comment type="caution">
    <text evidence="10">The sequence shown here is derived from an EMBL/GenBank/DDBJ whole genome shotgun (WGS) entry which is preliminary data.</text>
</comment>
<name>A0A2U1SXQ9_9MICO</name>
<evidence type="ECO:0000256" key="8">
    <source>
        <dbReference type="SAM" id="Phobius"/>
    </source>
</evidence>
<feature type="transmembrane region" description="Helical" evidence="8">
    <location>
        <begin position="890"/>
        <end position="907"/>
    </location>
</feature>
<feature type="transmembrane region" description="Helical" evidence="8">
    <location>
        <begin position="137"/>
        <end position="158"/>
    </location>
</feature>
<feature type="compositionally biased region" description="Polar residues" evidence="7">
    <location>
        <begin position="796"/>
        <end position="807"/>
    </location>
</feature>
<dbReference type="GO" id="GO:0005886">
    <property type="term" value="C:plasma membrane"/>
    <property type="evidence" value="ECO:0007669"/>
    <property type="project" value="UniProtKB-SubCell"/>
</dbReference>
<keyword evidence="3 8" id="KW-0812">Transmembrane</keyword>
<keyword evidence="4 8" id="KW-1133">Transmembrane helix</keyword>
<keyword evidence="5 8" id="KW-0472">Membrane</keyword>
<feature type="transmembrane region" description="Helical" evidence="8">
    <location>
        <begin position="913"/>
        <end position="938"/>
    </location>
</feature>
<feature type="transmembrane region" description="Helical" evidence="8">
    <location>
        <begin position="484"/>
        <end position="503"/>
    </location>
</feature>
<proteinExistence type="inferred from homology"/>
<dbReference type="PANTHER" id="PTHR30509">
    <property type="entry name" value="P-HYDROXYBENZOIC ACID EFFLUX PUMP SUBUNIT-RELATED"/>
    <property type="match status" value="1"/>
</dbReference>
<evidence type="ECO:0000259" key="9">
    <source>
        <dbReference type="Pfam" id="PF13515"/>
    </source>
</evidence>
<feature type="transmembrane region" description="Helical" evidence="8">
    <location>
        <begin position="434"/>
        <end position="453"/>
    </location>
</feature>
<feature type="domain" description="Integral membrane bound transporter" evidence="9">
    <location>
        <begin position="851"/>
        <end position="976"/>
    </location>
</feature>
<protein>
    <recommendedName>
        <fullName evidence="9">Integral membrane bound transporter domain-containing protein</fullName>
    </recommendedName>
</protein>
<keyword evidence="11" id="KW-1185">Reference proteome</keyword>
<evidence type="ECO:0000256" key="3">
    <source>
        <dbReference type="ARBA" id="ARBA00022692"/>
    </source>
</evidence>
<feature type="transmembrane region" description="Helical" evidence="8">
    <location>
        <begin position="534"/>
        <end position="552"/>
    </location>
</feature>
<feature type="transmembrane region" description="Helical" evidence="8">
    <location>
        <begin position="64"/>
        <end position="86"/>
    </location>
</feature>
<dbReference type="PANTHER" id="PTHR30509:SF9">
    <property type="entry name" value="MULTIDRUG RESISTANCE PROTEIN MDTO"/>
    <property type="match status" value="1"/>
</dbReference>
<evidence type="ECO:0000256" key="2">
    <source>
        <dbReference type="ARBA" id="ARBA00022475"/>
    </source>
</evidence>
<evidence type="ECO:0000256" key="4">
    <source>
        <dbReference type="ARBA" id="ARBA00022989"/>
    </source>
</evidence>
<dbReference type="InterPro" id="IPR049453">
    <property type="entry name" value="Memb_transporter_dom"/>
</dbReference>
<feature type="transmembrane region" description="Helical" evidence="8">
    <location>
        <begin position="509"/>
        <end position="527"/>
    </location>
</feature>
<evidence type="ECO:0000256" key="5">
    <source>
        <dbReference type="ARBA" id="ARBA00023136"/>
    </source>
</evidence>
<sequence length="1173" mass="126920">MDAVWVALGILVLVLTLLDVFLTALNYDEAGFVAGRLARWQWSLTRMFTRRIARRWRPVVLRQVTGLQLIVTVAVWVGGTILGYGLIYFGSMEGKNFLFSGQHPDLFAAVYFSAAQLATVGTSQLTPNTDLLSALSILETLTGVLLLSLVLTFLFGVYDVVSSLRSLSTQFYSPVRAVGTPVTSLKPYFPDGQENGLDSHLQGIFDSFGAYTDGLRLHHAAYYFQSGRDTFSLPFSLQMLVGTIGALRWGLPASHPSTKQPALLLLTEQFEGFQGYMHPLLRWTNSDVPETVSRADFTQQIEALGREAGQRPPRGRVRRSDSGDPWVREFAVITIDMAELVGALPFEDMREAYDRYLEWLPFAYKADRFTSAVARDLDYQPVYSDPSEAAPTAVLAPAPEEKPPSQRWGIAEFIRSRATLIDPGYSRLISALRALMSAALAVAILAVGLPAFGLEPMPAAVFGGVIAMFTGGASGGGAHGIKRLASLITVIPIVLALALNGLFASDPVVSTIVVAVLAFVGVGAALLGPRFAALGQLLFISYYFTLLLHLQASELVPFSIAALTGVLSSVLIQMIPNRGAHARLVRGGVAAFERRLVRSLDPLIDTVSAARWDPDLVRRTRNEMKQTHHTAAFLAGQLTGDDPDIGLTHEQANALRIRLHDAELGLVNLGEAARHATGAGIPITVRAHLAGVLQTLQKHIRSYPDRPAWVRISTDLGSSPKEDRKTAEAEAVQAIAQALPPRETVERWPQPARRVVAAALELQRASDALYWARVDDLVYNPANDEGEELSDDGSRITETTNPATTSGAADAPGAHSVTQSGARGTVAAGPAQADTAPIWRRAIQAGLSTGIALFLGSFVSSTHQFWAAMPAYQAIGGSDGETFVKGTQKIVGTIAGATVGFGIAILAGPNPAILLPVLAVCVFGTVFFRSASSPLTTFWQTMMFAQLYEFMGRLSTEAIGVRILETVIGAVVALVIAALVLPTRTRTKYATQAEKLAQTIESITTETLDMWKHATSLTAEDVDRLSKIEIRMTEQLRDLQVTATPLRHGLGKFDPGSIDTQLTGFWELLYYTRQFVASAEQGRTAKAKLTVEQWEKLEKATRDNFAALLSVFRGQSVGPADADIGLDDLGDDAEPREAEAALRALARANQTVALMVNDASPQAAEVWWRRAQK</sequence>
<dbReference type="Gene3D" id="1.10.287.70">
    <property type="match status" value="1"/>
</dbReference>
<evidence type="ECO:0000256" key="7">
    <source>
        <dbReference type="SAM" id="MobiDB-lite"/>
    </source>
</evidence>
<evidence type="ECO:0000313" key="11">
    <source>
        <dbReference type="Proteomes" id="UP000244978"/>
    </source>
</evidence>
<keyword evidence="2" id="KW-1003">Cell membrane</keyword>
<evidence type="ECO:0000256" key="6">
    <source>
        <dbReference type="ARBA" id="ARBA00043993"/>
    </source>
</evidence>
<comment type="subcellular location">
    <subcellularLocation>
        <location evidence="1">Cell membrane</location>
        <topology evidence="1">Multi-pass membrane protein</topology>
    </subcellularLocation>
</comment>
<accession>A0A2U1SXQ9</accession>